<comment type="caution">
    <text evidence="1">The sequence shown here is derived from an EMBL/GenBank/DDBJ whole genome shotgun (WGS) entry which is preliminary data.</text>
</comment>
<dbReference type="Proteomes" id="UP000688137">
    <property type="component" value="Unassembled WGS sequence"/>
</dbReference>
<dbReference type="PANTHER" id="PTHR13124:SF12">
    <property type="entry name" value="LARGE RIBOSOMAL SUBUNIT PROTEIN ML46"/>
    <property type="match status" value="1"/>
</dbReference>
<reference evidence="1" key="1">
    <citation type="submission" date="2021-01" db="EMBL/GenBank/DDBJ databases">
        <authorList>
            <consortium name="Genoscope - CEA"/>
            <person name="William W."/>
        </authorList>
    </citation>
    <scope>NUCLEOTIDE SEQUENCE</scope>
</reference>
<sequence length="255" mass="30573">MFTFRTIYKFTNKTVDTEALLKKLQTKSLITLTRDNYQLNMGLMIQRDIIFLHYTEEEMKLRKFRYQLEKRNNYIAKLPKELHEYTHFTGDQNVFGDDTPTHVRLVGDVRTVFLENSKFFKHCDPNEKNNKLIQYNSLHTVYLLVKQNGIWGFPNINIEEKETFQETQTKLFEKMTQNSWQVYYFNRDPRLVTVDPNPDENAKIKGIKTIYFQAKHLQGKVQIFGYDDWAWVSRLEMNKYLTENAYNQVIHALDL</sequence>
<dbReference type="InterPro" id="IPR040008">
    <property type="entry name" value="Ribosomal_mL46"/>
</dbReference>
<accession>A0A8S1JTX4</accession>
<dbReference type="GO" id="GO:0005762">
    <property type="term" value="C:mitochondrial large ribosomal subunit"/>
    <property type="evidence" value="ECO:0007669"/>
    <property type="project" value="TreeGrafter"/>
</dbReference>
<dbReference type="PANTHER" id="PTHR13124">
    <property type="entry name" value="39S RIBOSOMAL PROTEIN L46, MITOCHONDRIAL PRECURSOR-RELATED"/>
    <property type="match status" value="1"/>
</dbReference>
<proteinExistence type="predicted"/>
<evidence type="ECO:0000313" key="1">
    <source>
        <dbReference type="EMBL" id="CAD8045039.1"/>
    </source>
</evidence>
<gene>
    <name evidence="1" type="ORF">PPRIM_AZ9-3.1.T0090064</name>
</gene>
<name>A0A8S1JTX4_PARPR</name>
<dbReference type="EMBL" id="CAJJDM010000006">
    <property type="protein sequence ID" value="CAD8045039.1"/>
    <property type="molecule type" value="Genomic_DNA"/>
</dbReference>
<evidence type="ECO:0000313" key="2">
    <source>
        <dbReference type="Proteomes" id="UP000688137"/>
    </source>
</evidence>
<dbReference type="OMA" id="GIWSFPN"/>
<keyword evidence="2" id="KW-1185">Reference proteome</keyword>
<organism evidence="1 2">
    <name type="scientific">Paramecium primaurelia</name>
    <dbReference type="NCBI Taxonomy" id="5886"/>
    <lineage>
        <taxon>Eukaryota</taxon>
        <taxon>Sar</taxon>
        <taxon>Alveolata</taxon>
        <taxon>Ciliophora</taxon>
        <taxon>Intramacronucleata</taxon>
        <taxon>Oligohymenophorea</taxon>
        <taxon>Peniculida</taxon>
        <taxon>Parameciidae</taxon>
        <taxon>Paramecium</taxon>
    </lineage>
</organism>
<dbReference type="GO" id="GO:0003735">
    <property type="term" value="F:structural constituent of ribosome"/>
    <property type="evidence" value="ECO:0007669"/>
    <property type="project" value="InterPro"/>
</dbReference>
<protein>
    <submittedName>
        <fullName evidence="1">Uncharacterized protein</fullName>
    </submittedName>
</protein>
<dbReference type="AlphaFoldDB" id="A0A8S1JTX4"/>